<dbReference type="KEGG" id="xba:C7S18_04715"/>
<proteinExistence type="predicted"/>
<keyword evidence="2" id="KW-1185">Reference proteome</keyword>
<sequence>MAAAKDEADLLRVVLPDTCQISAEVRRDAESACWYLECGDRPLQQLACDVTAMHQIAELSLAPDGQSLAVLSVGEGHPILEWVALSPLRDQGQYQVLCEQNPYPGTIWLNGWQDGQMKIGASVDLRIDGAESRIDVSDPRDFAFLWSANPCALTEQPPSSK</sequence>
<evidence type="ECO:0000313" key="1">
    <source>
        <dbReference type="EMBL" id="AVP96543.1"/>
    </source>
</evidence>
<reference evidence="1 2" key="2">
    <citation type="submission" date="2018-03" db="EMBL/GenBank/DDBJ databases">
        <authorList>
            <person name="Keele B.F."/>
        </authorList>
    </citation>
    <scope>NUCLEOTIDE SEQUENCE [LARGE SCALE GENOMIC DNA]</scope>
    <source>
        <strain evidence="1 2">D13</strain>
    </source>
</reference>
<gene>
    <name evidence="1" type="ORF">C7S18_04715</name>
</gene>
<evidence type="ECO:0000313" key="2">
    <source>
        <dbReference type="Proteomes" id="UP000241074"/>
    </source>
</evidence>
<name>A0A2P1PNX2_9GAMM</name>
<accession>A0A2P1PNX2</accession>
<dbReference type="EMBL" id="CP027860">
    <property type="protein sequence ID" value="AVP96543.1"/>
    <property type="molecule type" value="Genomic_DNA"/>
</dbReference>
<organism evidence="1 2">
    <name type="scientific">Ahniella affigens</name>
    <dbReference type="NCBI Taxonomy" id="2021234"/>
    <lineage>
        <taxon>Bacteria</taxon>
        <taxon>Pseudomonadati</taxon>
        <taxon>Pseudomonadota</taxon>
        <taxon>Gammaproteobacteria</taxon>
        <taxon>Lysobacterales</taxon>
        <taxon>Rhodanobacteraceae</taxon>
        <taxon>Ahniella</taxon>
    </lineage>
</organism>
<dbReference type="AlphaFoldDB" id="A0A2P1PNX2"/>
<protein>
    <submittedName>
        <fullName evidence="1">Uncharacterized protein</fullName>
    </submittedName>
</protein>
<dbReference type="Proteomes" id="UP000241074">
    <property type="component" value="Chromosome"/>
</dbReference>
<reference evidence="1 2" key="1">
    <citation type="submission" date="2018-03" db="EMBL/GenBank/DDBJ databases">
        <title>Ahniella affigens gen. nov., sp. nov., a gammaproteobacterium isolated from sandy soil near a stream.</title>
        <authorList>
            <person name="Ko Y."/>
            <person name="Kim J.-H."/>
        </authorList>
    </citation>
    <scope>NUCLEOTIDE SEQUENCE [LARGE SCALE GENOMIC DNA]</scope>
    <source>
        <strain evidence="1 2">D13</strain>
    </source>
</reference>